<sequence length="195" mass="21297">MRRFILQVTARWEWTDNESVQSSGPTAALSAIVPLDSTVSSKSTILSGVGAEIEENARQSRLAADRPGSREHSYLAKWWTELPSAVATATVFAAGSGSTSWFNATQRHATQSPRADGTRSIMGQKGVTGEHLGASTLQSAVLLLIARAKYSQYNYLEPWRHTPFFKHIRSLASAYGPLGHKAKELHGQQVYNLGK</sequence>
<accession>A0A9P6DFG5</accession>
<organism evidence="1 2">
    <name type="scientific">Pleurotus eryngii</name>
    <name type="common">Boletus of the steppes</name>
    <dbReference type="NCBI Taxonomy" id="5323"/>
    <lineage>
        <taxon>Eukaryota</taxon>
        <taxon>Fungi</taxon>
        <taxon>Dikarya</taxon>
        <taxon>Basidiomycota</taxon>
        <taxon>Agaricomycotina</taxon>
        <taxon>Agaricomycetes</taxon>
        <taxon>Agaricomycetidae</taxon>
        <taxon>Agaricales</taxon>
        <taxon>Pleurotineae</taxon>
        <taxon>Pleurotaceae</taxon>
        <taxon>Pleurotus</taxon>
    </lineage>
</organism>
<evidence type="ECO:0000313" key="1">
    <source>
        <dbReference type="EMBL" id="KAF9493660.1"/>
    </source>
</evidence>
<name>A0A9P6DFG5_PLEER</name>
<keyword evidence="2" id="KW-1185">Reference proteome</keyword>
<proteinExistence type="predicted"/>
<dbReference type="Proteomes" id="UP000807025">
    <property type="component" value="Unassembled WGS sequence"/>
</dbReference>
<dbReference type="EMBL" id="MU154582">
    <property type="protein sequence ID" value="KAF9493660.1"/>
    <property type="molecule type" value="Genomic_DNA"/>
</dbReference>
<dbReference type="AlphaFoldDB" id="A0A9P6DFG5"/>
<evidence type="ECO:0000313" key="2">
    <source>
        <dbReference type="Proteomes" id="UP000807025"/>
    </source>
</evidence>
<reference evidence="1" key="1">
    <citation type="submission" date="2020-11" db="EMBL/GenBank/DDBJ databases">
        <authorList>
            <consortium name="DOE Joint Genome Institute"/>
            <person name="Ahrendt S."/>
            <person name="Riley R."/>
            <person name="Andreopoulos W."/>
            <person name="Labutti K."/>
            <person name="Pangilinan J."/>
            <person name="Ruiz-Duenas F.J."/>
            <person name="Barrasa J.M."/>
            <person name="Sanchez-Garcia M."/>
            <person name="Camarero S."/>
            <person name="Miyauchi S."/>
            <person name="Serrano A."/>
            <person name="Linde D."/>
            <person name="Babiker R."/>
            <person name="Drula E."/>
            <person name="Ayuso-Fernandez I."/>
            <person name="Pacheco R."/>
            <person name="Padilla G."/>
            <person name="Ferreira P."/>
            <person name="Barriuso J."/>
            <person name="Kellner H."/>
            <person name="Castanera R."/>
            <person name="Alfaro M."/>
            <person name="Ramirez L."/>
            <person name="Pisabarro A.G."/>
            <person name="Kuo A."/>
            <person name="Tritt A."/>
            <person name="Lipzen A."/>
            <person name="He G."/>
            <person name="Yan M."/>
            <person name="Ng V."/>
            <person name="Cullen D."/>
            <person name="Martin F."/>
            <person name="Rosso M.-N."/>
            <person name="Henrissat B."/>
            <person name="Hibbett D."/>
            <person name="Martinez A.T."/>
            <person name="Grigoriev I.V."/>
        </authorList>
    </citation>
    <scope>NUCLEOTIDE SEQUENCE</scope>
    <source>
        <strain evidence="1">ATCC 90797</strain>
    </source>
</reference>
<protein>
    <submittedName>
        <fullName evidence="1">Uncharacterized protein</fullName>
    </submittedName>
</protein>
<gene>
    <name evidence="1" type="ORF">BDN71DRAFT_1432283</name>
</gene>
<comment type="caution">
    <text evidence="1">The sequence shown here is derived from an EMBL/GenBank/DDBJ whole genome shotgun (WGS) entry which is preliminary data.</text>
</comment>